<dbReference type="Pfam" id="PF01420">
    <property type="entry name" value="Methylase_S"/>
    <property type="match status" value="2"/>
</dbReference>
<evidence type="ECO:0000256" key="2">
    <source>
        <dbReference type="ARBA" id="ARBA00022747"/>
    </source>
</evidence>
<gene>
    <name evidence="6" type="ORF">SAMN05444420_102409</name>
</gene>
<sequence>MNTKQIRQKILDLAIRGELVPQDPTDEPASVLLERIRAEKEQLIKDKKLKRDKKDNEPIDEIPFELPEGWEWCRLGEVCFFKGGYAFKSNKYIEKSNNQVIRIGNVKNNNLILSNQPVYIPDTLQNEIEDYHIKENDLLFTMTGTKGKRDYFYTLVVPKVKHNLYLNQRVGLLRVILSELNIYFINLVLKHQFVLDSIFQTETGNVNQGNIGSENTLNLLIPIPPLAEQHRIVEKVEQLFALVDTIETHKEQLKSDVKQAKNQVLNYAIAGKLTHQDPNDEPAEELLKRIGKTTTTAADTPYEKLPKGWVWCKLGEVCSFENGYAFNSDDYQKNGTPLIRISNIKNGKIDISEAVFIKIEYDKRFMVEYGDLLIAMSGATTGKMGVYKLDREAVLNQRVGNIKIRNKDIFFHKFRNYIMQTKSDEILKMAYGGAQPNISGKMIENLTIPLPPLAEQYRIVQKIETYFSFLDTIENSL</sequence>
<dbReference type="CDD" id="cd17278">
    <property type="entry name" value="RMtype1_S_LdeBORF1052P-TRD2-CR2"/>
    <property type="match status" value="2"/>
</dbReference>
<keyword evidence="7" id="KW-1185">Reference proteome</keyword>
<dbReference type="GeneID" id="85016498"/>
<evidence type="ECO:0000256" key="3">
    <source>
        <dbReference type="ARBA" id="ARBA00023125"/>
    </source>
</evidence>
<organism evidence="6 7">
    <name type="scientific">Capnocytophaga granulosa</name>
    <dbReference type="NCBI Taxonomy" id="45242"/>
    <lineage>
        <taxon>Bacteria</taxon>
        <taxon>Pseudomonadati</taxon>
        <taxon>Bacteroidota</taxon>
        <taxon>Flavobacteriia</taxon>
        <taxon>Flavobacteriales</taxon>
        <taxon>Flavobacteriaceae</taxon>
        <taxon>Capnocytophaga</taxon>
    </lineage>
</organism>
<dbReference type="Proteomes" id="UP000182771">
    <property type="component" value="Unassembled WGS sequence"/>
</dbReference>
<proteinExistence type="inferred from homology"/>
<dbReference type="GO" id="GO:0009307">
    <property type="term" value="P:DNA restriction-modification system"/>
    <property type="evidence" value="ECO:0007669"/>
    <property type="project" value="UniProtKB-KW"/>
</dbReference>
<comment type="caution">
    <text evidence="6">The sequence shown here is derived from an EMBL/GenBank/DDBJ whole genome shotgun (WGS) entry which is preliminary data.</text>
</comment>
<dbReference type="Gene3D" id="3.90.220.20">
    <property type="entry name" value="DNA methylase specificity domains"/>
    <property type="match status" value="2"/>
</dbReference>
<keyword evidence="3" id="KW-0238">DNA-binding</keyword>
<comment type="similarity">
    <text evidence="1">Belongs to the type-I restriction system S methylase family.</text>
</comment>
<dbReference type="InterPro" id="IPR000055">
    <property type="entry name" value="Restrct_endonuc_typeI_TRD"/>
</dbReference>
<dbReference type="RefSeq" id="WP_016420027.1">
    <property type="nucleotide sequence ID" value="NZ_FNND01000002.1"/>
</dbReference>
<dbReference type="OrthoDB" id="9816225at2"/>
<dbReference type="PANTHER" id="PTHR43140:SF1">
    <property type="entry name" value="TYPE I RESTRICTION ENZYME ECOKI SPECIFICITY SUBUNIT"/>
    <property type="match status" value="1"/>
</dbReference>
<name>A0A1H2U3V2_9FLAO</name>
<feature type="coiled-coil region" evidence="4">
    <location>
        <begin position="243"/>
        <end position="270"/>
    </location>
</feature>
<feature type="domain" description="Type I restriction modification DNA specificity" evidence="5">
    <location>
        <begin position="306"/>
        <end position="475"/>
    </location>
</feature>
<dbReference type="AlphaFoldDB" id="A0A1H2U3V2"/>
<dbReference type="PANTHER" id="PTHR43140">
    <property type="entry name" value="TYPE-1 RESTRICTION ENZYME ECOKI SPECIFICITY PROTEIN"/>
    <property type="match status" value="1"/>
</dbReference>
<dbReference type="GO" id="GO:0003677">
    <property type="term" value="F:DNA binding"/>
    <property type="evidence" value="ECO:0007669"/>
    <property type="project" value="UniProtKB-KW"/>
</dbReference>
<protein>
    <submittedName>
        <fullName evidence="6">Type I restriction enzyme, S subunit</fullName>
    </submittedName>
</protein>
<evidence type="ECO:0000259" key="5">
    <source>
        <dbReference type="Pfam" id="PF01420"/>
    </source>
</evidence>
<dbReference type="InterPro" id="IPR051212">
    <property type="entry name" value="Type-I_RE_S_subunit"/>
</dbReference>
<dbReference type="EMBL" id="FNND01000002">
    <property type="protein sequence ID" value="SDW50730.1"/>
    <property type="molecule type" value="Genomic_DNA"/>
</dbReference>
<keyword evidence="2" id="KW-0680">Restriction system</keyword>
<dbReference type="SUPFAM" id="SSF116734">
    <property type="entry name" value="DNA methylase specificity domain"/>
    <property type="match status" value="2"/>
</dbReference>
<evidence type="ECO:0000256" key="1">
    <source>
        <dbReference type="ARBA" id="ARBA00010923"/>
    </source>
</evidence>
<dbReference type="InterPro" id="IPR044946">
    <property type="entry name" value="Restrct_endonuc_typeI_TRD_sf"/>
</dbReference>
<evidence type="ECO:0000313" key="7">
    <source>
        <dbReference type="Proteomes" id="UP000182771"/>
    </source>
</evidence>
<evidence type="ECO:0000313" key="6">
    <source>
        <dbReference type="EMBL" id="SDW50730.1"/>
    </source>
</evidence>
<reference evidence="6 7" key="1">
    <citation type="submission" date="2016-10" db="EMBL/GenBank/DDBJ databases">
        <authorList>
            <person name="Varghese N."/>
            <person name="Submissions S."/>
        </authorList>
    </citation>
    <scope>NUCLEOTIDE SEQUENCE [LARGE SCALE GENOMIC DNA]</scope>
    <source>
        <strain evidence="6 7">DSM 11449</strain>
    </source>
</reference>
<evidence type="ECO:0000256" key="4">
    <source>
        <dbReference type="SAM" id="Coils"/>
    </source>
</evidence>
<accession>A0A1H2U3V2</accession>
<feature type="domain" description="Type I restriction modification DNA specificity" evidence="5">
    <location>
        <begin position="67"/>
        <end position="254"/>
    </location>
</feature>
<keyword evidence="4" id="KW-0175">Coiled coil</keyword>